<dbReference type="EMBL" id="OBQF01000002">
    <property type="protein sequence ID" value="SOC40741.1"/>
    <property type="molecule type" value="Genomic_DNA"/>
</dbReference>
<organism evidence="3 4">
    <name type="scientific">Salinicoccus kekensis</name>
    <dbReference type="NCBI Taxonomy" id="714307"/>
    <lineage>
        <taxon>Bacteria</taxon>
        <taxon>Bacillati</taxon>
        <taxon>Bacillota</taxon>
        <taxon>Bacilli</taxon>
        <taxon>Bacillales</taxon>
        <taxon>Staphylococcaceae</taxon>
        <taxon>Salinicoccus</taxon>
    </lineage>
</organism>
<dbReference type="GO" id="GO:0016887">
    <property type="term" value="F:ATP hydrolysis activity"/>
    <property type="evidence" value="ECO:0007669"/>
    <property type="project" value="InterPro"/>
</dbReference>
<dbReference type="Proteomes" id="UP000219412">
    <property type="component" value="Unassembled WGS sequence"/>
</dbReference>
<dbReference type="AlphaFoldDB" id="A0A285UKH9"/>
<dbReference type="OrthoDB" id="9784297at2"/>
<reference evidence="4" key="1">
    <citation type="submission" date="2017-08" db="EMBL/GenBank/DDBJ databases">
        <authorList>
            <person name="Varghese N."/>
            <person name="Submissions S."/>
        </authorList>
    </citation>
    <scope>NUCLEOTIDE SEQUENCE [LARGE SCALE GENOMIC DNA]</scope>
    <source>
        <strain evidence="4">DSM 23173</strain>
    </source>
</reference>
<keyword evidence="4" id="KW-1185">Reference proteome</keyword>
<dbReference type="InterPro" id="IPR027417">
    <property type="entry name" value="P-loop_NTPase"/>
</dbReference>
<evidence type="ECO:0000313" key="4">
    <source>
        <dbReference type="Proteomes" id="UP000219412"/>
    </source>
</evidence>
<dbReference type="Gene3D" id="3.40.50.300">
    <property type="entry name" value="P-loop containing nucleotide triphosphate hydrolases"/>
    <property type="match status" value="1"/>
</dbReference>
<keyword evidence="1" id="KW-0175">Coiled coil</keyword>
<dbReference type="RefSeq" id="WP_097039923.1">
    <property type="nucleotide sequence ID" value="NZ_OBQF01000002.1"/>
</dbReference>
<sequence>MKKMIIKEINLISFQEERAKKIIFHPNITVISGDNHTGKSSLLKSIYWTFGADPKDLHPKWKDANVISLVKFSLEKKTYSILRKEKFFAVFDEELNIIDTFDNITNGIGPFIAELFNYRLILNNRQGESQTPPPAYFFLPFYIDQDISWTSNWASFNNLSQFSSWKNDVINYHTGIKPNEYYELNAAIRNIKRDISVLKNTKKISSDFTTKVSEQIQDEIVAVDTVQFKKEIDELLWHYDELNRKGSKLKQGILELENHKIHIEQQINVVKSTLAELEDDFEFAMEQTDSVECPTCGNIYENSFAERFFIAKDEDTCQDLLLELNFNYKKTVKDIQNEYEIYDMNNLEQEKIEEILSKKQGAVKFKDIILNEGKREMNLLMKNEISLLNNEIVNNEERIDSLKEEIQIFEDKKRQKKIKTKYYKLMQNNLKELRVLTMNEKSYKSIYAKISETGSGKPRALLAYYFSILEVMSEYSTSVFCPIVIDSPNQQDQEKANLDKMLEFIIEKKPENSQLILGLVEMDDINFEGKTIVLEEKHSLLEKRDYTEVSLKIKKLLAKCV</sequence>
<proteinExistence type="predicted"/>
<feature type="domain" description="Rad50/SbcC-type AAA" evidence="2">
    <location>
        <begin position="10"/>
        <end position="281"/>
    </location>
</feature>
<dbReference type="InterPro" id="IPR038729">
    <property type="entry name" value="Rad50/SbcC_AAA"/>
</dbReference>
<evidence type="ECO:0000313" key="3">
    <source>
        <dbReference type="EMBL" id="SOC40741.1"/>
    </source>
</evidence>
<evidence type="ECO:0000259" key="2">
    <source>
        <dbReference type="Pfam" id="PF13476"/>
    </source>
</evidence>
<accession>A0A285UKH9</accession>
<name>A0A285UKH9_9STAP</name>
<feature type="coiled-coil region" evidence="1">
    <location>
        <begin position="385"/>
        <end position="419"/>
    </location>
</feature>
<gene>
    <name evidence="3" type="ORF">SAMN05878391_1094</name>
</gene>
<dbReference type="GO" id="GO:0006302">
    <property type="term" value="P:double-strand break repair"/>
    <property type="evidence" value="ECO:0007669"/>
    <property type="project" value="InterPro"/>
</dbReference>
<dbReference type="Pfam" id="PF13476">
    <property type="entry name" value="AAA_23"/>
    <property type="match status" value="1"/>
</dbReference>
<evidence type="ECO:0000256" key="1">
    <source>
        <dbReference type="SAM" id="Coils"/>
    </source>
</evidence>
<protein>
    <submittedName>
        <fullName evidence="3">AAA domain-containing protein</fullName>
    </submittedName>
</protein>
<feature type="coiled-coil region" evidence="1">
    <location>
        <begin position="260"/>
        <end position="287"/>
    </location>
</feature>